<gene>
    <name evidence="2" type="ORF">E2980_15935</name>
</gene>
<feature type="signal peptide" evidence="1">
    <location>
        <begin position="1"/>
        <end position="28"/>
    </location>
</feature>
<dbReference type="OrthoDB" id="9774911at2"/>
<feature type="chain" id="PRO_5021492468" evidence="1">
    <location>
        <begin position="29"/>
        <end position="414"/>
    </location>
</feature>
<protein>
    <submittedName>
        <fullName evidence="2">Translocation protein TolB</fullName>
    </submittedName>
</protein>
<evidence type="ECO:0000313" key="3">
    <source>
        <dbReference type="Proteomes" id="UP000297900"/>
    </source>
</evidence>
<name>A0A4Y8LT36_9BACL</name>
<dbReference type="InterPro" id="IPR011659">
    <property type="entry name" value="WD40"/>
</dbReference>
<dbReference type="EMBL" id="SOMN01000025">
    <property type="protein sequence ID" value="TFE24537.1"/>
    <property type="molecule type" value="Genomic_DNA"/>
</dbReference>
<dbReference type="SUPFAM" id="SSF82171">
    <property type="entry name" value="DPP6 N-terminal domain-like"/>
    <property type="match status" value="1"/>
</dbReference>
<dbReference type="AlphaFoldDB" id="A0A4Y8LT36"/>
<keyword evidence="1" id="KW-0732">Signal</keyword>
<dbReference type="Gene3D" id="2.120.10.30">
    <property type="entry name" value="TolB, C-terminal domain"/>
    <property type="match status" value="2"/>
</dbReference>
<reference evidence="2 3" key="1">
    <citation type="submission" date="2019-03" db="EMBL/GenBank/DDBJ databases">
        <title>Cohnella endophytica sp. nov., a novel endophytic bacterium isolated from bark of Sonneratia apetala.</title>
        <authorList>
            <person name="Tuo L."/>
        </authorList>
    </citation>
    <scope>NUCLEOTIDE SEQUENCE [LARGE SCALE GENOMIC DNA]</scope>
    <source>
        <strain evidence="2 3">CCTCC AB 208254</strain>
    </source>
</reference>
<dbReference type="InterPro" id="IPR011042">
    <property type="entry name" value="6-blade_b-propeller_TolB-like"/>
</dbReference>
<comment type="caution">
    <text evidence="2">The sequence shown here is derived from an EMBL/GenBank/DDBJ whole genome shotgun (WGS) entry which is preliminary data.</text>
</comment>
<dbReference type="RefSeq" id="WP_135153179.1">
    <property type="nucleotide sequence ID" value="NZ_SOMN01000025.1"/>
</dbReference>
<proteinExistence type="predicted"/>
<evidence type="ECO:0000256" key="1">
    <source>
        <dbReference type="SAM" id="SignalP"/>
    </source>
</evidence>
<sequence>MRAMKKICLVLAALSLCIMLGLPLTVSAKPAASLKAAFVRGGDLWMKAGGIEQQLTKGDNVRNPKWSFDGEWIAYARGEDEQELRVWHVPTGKSELVSERGGSNFQWSPDRNRLAFLLDRKLVWVRPDKPDEQMEAANGISNYSWLPNGNGFVASGAAELLPEGWTPVPILEIPLNEPNRVKTLYVLPKQSDDFFAVGTSEFKFSPSGRWMAFLATPTASLSADSNTLVLLSADGAFFRKVDRMANNKDWFKWSDRKDRLAYIGGVGREATSNKQLRVLEAPEGKPVTYTPAGYVDQSFTWEGMQHVVVSRAKERKPSDGSAAQAPDLPKLVEIKLQGRRDKPITEPPKRFGDFNPQFLQRVDRLAWVRSNQSIANVLLSGRSGKQPSIYIKNIDLGANFYQQWRWSDVLSFHS</sequence>
<keyword evidence="3" id="KW-1185">Reference proteome</keyword>
<evidence type="ECO:0000313" key="2">
    <source>
        <dbReference type="EMBL" id="TFE24537.1"/>
    </source>
</evidence>
<accession>A0A4Y8LT36</accession>
<organism evidence="2 3">
    <name type="scientific">Cohnella luojiensis</name>
    <dbReference type="NCBI Taxonomy" id="652876"/>
    <lineage>
        <taxon>Bacteria</taxon>
        <taxon>Bacillati</taxon>
        <taxon>Bacillota</taxon>
        <taxon>Bacilli</taxon>
        <taxon>Bacillales</taxon>
        <taxon>Paenibacillaceae</taxon>
        <taxon>Cohnella</taxon>
    </lineage>
</organism>
<dbReference type="Proteomes" id="UP000297900">
    <property type="component" value="Unassembled WGS sequence"/>
</dbReference>
<dbReference type="Pfam" id="PF07676">
    <property type="entry name" value="PD40"/>
    <property type="match status" value="1"/>
</dbReference>